<evidence type="ECO:0000256" key="1">
    <source>
        <dbReference type="SAM" id="SignalP"/>
    </source>
</evidence>
<keyword evidence="3" id="KW-1185">Reference proteome</keyword>
<organism evidence="2 3">
    <name type="scientific">Telmatospirillum siberiense</name>
    <dbReference type="NCBI Taxonomy" id="382514"/>
    <lineage>
        <taxon>Bacteria</taxon>
        <taxon>Pseudomonadati</taxon>
        <taxon>Pseudomonadota</taxon>
        <taxon>Alphaproteobacteria</taxon>
        <taxon>Rhodospirillales</taxon>
        <taxon>Rhodospirillaceae</taxon>
        <taxon>Telmatospirillum</taxon>
    </lineage>
</organism>
<dbReference type="Proteomes" id="UP000233293">
    <property type="component" value="Unassembled WGS sequence"/>
</dbReference>
<evidence type="ECO:0000313" key="3">
    <source>
        <dbReference type="Proteomes" id="UP000233293"/>
    </source>
</evidence>
<dbReference type="RefSeq" id="WP_101250801.1">
    <property type="nucleotide sequence ID" value="NZ_PIUM01000012.1"/>
</dbReference>
<keyword evidence="1" id="KW-0732">Signal</keyword>
<dbReference type="EMBL" id="PIUM01000012">
    <property type="protein sequence ID" value="PKU24262.1"/>
    <property type="molecule type" value="Genomic_DNA"/>
</dbReference>
<feature type="signal peptide" evidence="1">
    <location>
        <begin position="1"/>
        <end position="21"/>
    </location>
</feature>
<name>A0A2N3PV38_9PROT</name>
<reference evidence="3" key="1">
    <citation type="submission" date="2017-12" db="EMBL/GenBank/DDBJ databases">
        <title>Draft genome sequence of Telmatospirillum siberiense 26-4b1T, an acidotolerant peatland alphaproteobacterium potentially involved in sulfur cycling.</title>
        <authorList>
            <person name="Hausmann B."/>
            <person name="Pjevac P."/>
            <person name="Schreck K."/>
            <person name="Herbold C.W."/>
            <person name="Daims H."/>
            <person name="Wagner M."/>
            <person name="Pester M."/>
            <person name="Loy A."/>
        </authorList>
    </citation>
    <scope>NUCLEOTIDE SEQUENCE [LARGE SCALE GENOMIC DNA]</scope>
    <source>
        <strain evidence="3">26-4b1</strain>
    </source>
</reference>
<dbReference type="AlphaFoldDB" id="A0A2N3PV38"/>
<sequence length="79" mass="8818">MPLPPRTVPAARFLIAASLLATISALLTSCAPPILMKNPQTNEIAQCYAPGDIVRRWHDRDVCVEKYQKLGWVKTEGRE</sequence>
<evidence type="ECO:0000313" key="2">
    <source>
        <dbReference type="EMBL" id="PKU24262.1"/>
    </source>
</evidence>
<comment type="caution">
    <text evidence="2">The sequence shown here is derived from an EMBL/GenBank/DDBJ whole genome shotgun (WGS) entry which is preliminary data.</text>
</comment>
<accession>A0A2N3PV38</accession>
<dbReference type="PROSITE" id="PS51257">
    <property type="entry name" value="PROKAR_LIPOPROTEIN"/>
    <property type="match status" value="1"/>
</dbReference>
<feature type="chain" id="PRO_5014904398" description="Lipoprotein" evidence="1">
    <location>
        <begin position="22"/>
        <end position="79"/>
    </location>
</feature>
<gene>
    <name evidence="2" type="ORF">CWS72_11720</name>
</gene>
<evidence type="ECO:0008006" key="4">
    <source>
        <dbReference type="Google" id="ProtNLM"/>
    </source>
</evidence>
<protein>
    <recommendedName>
        <fullName evidence="4">Lipoprotein</fullName>
    </recommendedName>
</protein>
<proteinExistence type="predicted"/>